<accession>A0A6I8VAS8</accession>
<gene>
    <name evidence="6" type="primary">LOC4801586</name>
</gene>
<dbReference type="PROSITE" id="PS51450">
    <property type="entry name" value="LRR"/>
    <property type="match status" value="3"/>
</dbReference>
<evidence type="ECO:0000256" key="1">
    <source>
        <dbReference type="ARBA" id="ARBA00022614"/>
    </source>
</evidence>
<keyword evidence="5" id="KW-1185">Reference proteome</keyword>
<keyword evidence="3" id="KW-1133">Transmembrane helix</keyword>
<keyword evidence="1" id="KW-0433">Leucine-rich repeat</keyword>
<feature type="chain" id="PRO_5026179000" evidence="4">
    <location>
        <begin position="41"/>
        <end position="570"/>
    </location>
</feature>
<dbReference type="InParanoid" id="A0A6I8VAS8"/>
<dbReference type="InterPro" id="IPR003591">
    <property type="entry name" value="Leu-rich_rpt_typical-subtyp"/>
</dbReference>
<dbReference type="SMART" id="SM00369">
    <property type="entry name" value="LRR_TYP"/>
    <property type="match status" value="8"/>
</dbReference>
<dbReference type="InterPro" id="IPR032675">
    <property type="entry name" value="LRR_dom_sf"/>
</dbReference>
<dbReference type="PANTHER" id="PTHR45712">
    <property type="entry name" value="AGAP008170-PA"/>
    <property type="match status" value="1"/>
</dbReference>
<dbReference type="Pfam" id="PF13855">
    <property type="entry name" value="LRR_8"/>
    <property type="match status" value="3"/>
</dbReference>
<dbReference type="AlphaFoldDB" id="A0A6I8VAS8"/>
<evidence type="ECO:0000256" key="2">
    <source>
        <dbReference type="ARBA" id="ARBA00022737"/>
    </source>
</evidence>
<keyword evidence="3" id="KW-0472">Membrane</keyword>
<name>A0A6I8VAS8_DROPS</name>
<feature type="transmembrane region" description="Helical" evidence="3">
    <location>
        <begin position="513"/>
        <end position="534"/>
    </location>
</feature>
<dbReference type="RefSeq" id="XP_015037325.2">
    <property type="nucleotide sequence ID" value="XM_015181839.2"/>
</dbReference>
<evidence type="ECO:0000313" key="6">
    <source>
        <dbReference type="RefSeq" id="XP_015037325.2"/>
    </source>
</evidence>
<evidence type="ECO:0000256" key="4">
    <source>
        <dbReference type="SAM" id="SignalP"/>
    </source>
</evidence>
<reference evidence="6" key="2">
    <citation type="submission" date="2025-08" db="UniProtKB">
        <authorList>
            <consortium name="RefSeq"/>
        </authorList>
    </citation>
    <scope>IDENTIFICATION</scope>
    <source>
        <strain evidence="6">MV-25-SWS-2005</strain>
        <tissue evidence="6">Whole body</tissue>
    </source>
</reference>
<evidence type="ECO:0000256" key="3">
    <source>
        <dbReference type="SAM" id="Phobius"/>
    </source>
</evidence>
<dbReference type="Proteomes" id="UP000001819">
    <property type="component" value="Chromosome 2"/>
</dbReference>
<sequence length="570" mass="63869">MQSEQMLDFSAQSESFRIGRDMHLHLCLCLLLVLLSPATGETISINYPSGYANLTATCPDSYCSLENLSVAFSADRALKLKELHLSYCSRYSVPFQMLNLTPNLSSLVIRNCSLYYISKEILKPVSNLSALQMQRTNLWVLRDEQFGTVPRLEILELGHNTIHTVHVRAFKGLARLRLLGLQANGIGQLLEGTFDPLVELLHLDLSGNEIESLPGTIFGQNSKLRTLMLNGNRLTVLTPQTLGHLADLRLLDLSHCGQLSELHLHSAHTVFLEASGVTSLVIEGSVIRLLADNNELTHLSIGDKSSVLHLNLHGNLLDGNDTDTLLRGMWNLDSLDLSKNLIEALPQPGGTEDANELYLLPSLRYLNLAYNQVGRLPVASPLLSPRLNHLDLSHNHMLAVQVESFAGLLNLESLYLEGNRLNDLDYELLHRQHEGLKELGLNDNEFGTIFFRKMATYMTDRGVYLPPRGQHTAPFNNTQLDVDWPTVTGQVLAQNRDHAGVAGIHPYWTLRDILAMVTLVVVMLILLLHLYRILEEEGCFRRYRRWRSPERTASGVGRLNEQDSEQSSSE</sequence>
<keyword evidence="3" id="KW-0812">Transmembrane</keyword>
<keyword evidence="2" id="KW-0677">Repeat</keyword>
<organism evidence="5 6">
    <name type="scientific">Drosophila pseudoobscura pseudoobscura</name>
    <name type="common">Fruit fly</name>
    <dbReference type="NCBI Taxonomy" id="46245"/>
    <lineage>
        <taxon>Eukaryota</taxon>
        <taxon>Metazoa</taxon>
        <taxon>Ecdysozoa</taxon>
        <taxon>Arthropoda</taxon>
        <taxon>Hexapoda</taxon>
        <taxon>Insecta</taxon>
        <taxon>Pterygota</taxon>
        <taxon>Neoptera</taxon>
        <taxon>Endopterygota</taxon>
        <taxon>Diptera</taxon>
        <taxon>Brachycera</taxon>
        <taxon>Muscomorpha</taxon>
        <taxon>Ephydroidea</taxon>
        <taxon>Drosophilidae</taxon>
        <taxon>Drosophila</taxon>
        <taxon>Sophophora</taxon>
    </lineage>
</organism>
<dbReference type="SUPFAM" id="SSF52058">
    <property type="entry name" value="L domain-like"/>
    <property type="match status" value="1"/>
</dbReference>
<dbReference type="PANTHER" id="PTHR45712:SF22">
    <property type="entry name" value="INSULIN-LIKE GROWTH FACTOR-BINDING PROTEIN COMPLEX ACID LABILE SUBUNIT"/>
    <property type="match status" value="1"/>
</dbReference>
<evidence type="ECO:0000313" key="5">
    <source>
        <dbReference type="Proteomes" id="UP000001819"/>
    </source>
</evidence>
<dbReference type="InterPro" id="IPR001611">
    <property type="entry name" value="Leu-rich_rpt"/>
</dbReference>
<feature type="signal peptide" evidence="4">
    <location>
        <begin position="1"/>
        <end position="40"/>
    </location>
</feature>
<proteinExistence type="predicted"/>
<keyword evidence="4" id="KW-0732">Signal</keyword>
<dbReference type="Gene3D" id="3.80.10.10">
    <property type="entry name" value="Ribonuclease Inhibitor"/>
    <property type="match status" value="3"/>
</dbReference>
<reference evidence="5" key="1">
    <citation type="submission" date="2024-06" db="UniProtKB">
        <authorList>
            <consortium name="RefSeq"/>
        </authorList>
    </citation>
    <scope>NUCLEOTIDE SEQUENCE [LARGE SCALE GENOMIC DNA]</scope>
    <source>
        <strain evidence="5">MV2-25</strain>
    </source>
</reference>
<protein>
    <submittedName>
        <fullName evidence="6">Carboxypeptidase N subunit 2-like isoform X1</fullName>
    </submittedName>
</protein>
<dbReference type="InterPro" id="IPR050333">
    <property type="entry name" value="SLRP"/>
</dbReference>